<evidence type="ECO:0000256" key="1">
    <source>
        <dbReference type="PROSITE-ProRule" id="PRU00047"/>
    </source>
</evidence>
<dbReference type="GO" id="GO:0008270">
    <property type="term" value="F:zinc ion binding"/>
    <property type="evidence" value="ECO:0007669"/>
    <property type="project" value="UniProtKB-KW"/>
</dbReference>
<dbReference type="AlphaFoldDB" id="A0A8C7IQ64"/>
<dbReference type="InterPro" id="IPR001878">
    <property type="entry name" value="Znf_CCHC"/>
</dbReference>
<dbReference type="PANTHER" id="PTHR22639:SF3">
    <property type="entry name" value="ZINC FINGER CCHC DOMAIN-CONTAINING PROTEIN 3"/>
    <property type="match status" value="1"/>
</dbReference>
<reference evidence="4" key="2">
    <citation type="submission" date="2025-09" db="UniProtKB">
        <authorList>
            <consortium name="Ensembl"/>
        </authorList>
    </citation>
    <scope>IDENTIFICATION</scope>
</reference>
<reference evidence="4" key="1">
    <citation type="submission" date="2025-08" db="UniProtKB">
        <authorList>
            <consortium name="Ensembl"/>
        </authorList>
    </citation>
    <scope>IDENTIFICATION</scope>
</reference>
<dbReference type="GeneTree" id="ENSGT00530000063983"/>
<proteinExistence type="predicted"/>
<evidence type="ECO:0000313" key="4">
    <source>
        <dbReference type="Ensembl" id="ENSOKIP00005072464.1"/>
    </source>
</evidence>
<dbReference type="PANTHER" id="PTHR22639">
    <property type="entry name" value="GAG-RELATED PROTEIN"/>
    <property type="match status" value="1"/>
</dbReference>
<dbReference type="SUPFAM" id="SSF57756">
    <property type="entry name" value="Retrovirus zinc finger-like domains"/>
    <property type="match status" value="1"/>
</dbReference>
<dbReference type="InterPro" id="IPR042509">
    <property type="entry name" value="ZCCHC3"/>
</dbReference>
<feature type="compositionally biased region" description="Basic and acidic residues" evidence="2">
    <location>
        <begin position="445"/>
        <end position="455"/>
    </location>
</feature>
<dbReference type="SMART" id="SM00343">
    <property type="entry name" value="ZnF_C2HC"/>
    <property type="match status" value="3"/>
</dbReference>
<protein>
    <recommendedName>
        <fullName evidence="3">CCHC-type domain-containing protein</fullName>
    </recommendedName>
</protein>
<feature type="compositionally biased region" description="Basic and acidic residues" evidence="2">
    <location>
        <begin position="333"/>
        <end position="342"/>
    </location>
</feature>
<dbReference type="PROSITE" id="PS50158">
    <property type="entry name" value="ZF_CCHC"/>
    <property type="match status" value="2"/>
</dbReference>
<evidence type="ECO:0000256" key="2">
    <source>
        <dbReference type="SAM" id="MobiDB-lite"/>
    </source>
</evidence>
<accession>A0A8C7IQ64</accession>
<dbReference type="GO" id="GO:0003723">
    <property type="term" value="F:RNA binding"/>
    <property type="evidence" value="ECO:0007669"/>
    <property type="project" value="InterPro"/>
</dbReference>
<dbReference type="Pfam" id="PF00098">
    <property type="entry name" value="zf-CCHC"/>
    <property type="match status" value="1"/>
</dbReference>
<dbReference type="InterPro" id="IPR057810">
    <property type="entry name" value="RBD_ZCCHC3_1st"/>
</dbReference>
<dbReference type="Pfam" id="PF23058">
    <property type="entry name" value="RBD_ZCCHC3_2nd"/>
    <property type="match status" value="1"/>
</dbReference>
<evidence type="ECO:0000259" key="3">
    <source>
        <dbReference type="PROSITE" id="PS50158"/>
    </source>
</evidence>
<feature type="compositionally biased region" description="Polar residues" evidence="2">
    <location>
        <begin position="420"/>
        <end position="441"/>
    </location>
</feature>
<dbReference type="InterPro" id="IPR057811">
    <property type="entry name" value="RBD_ZCCHC3_2nd"/>
</dbReference>
<feature type="domain" description="CCHC-type" evidence="3">
    <location>
        <begin position="225"/>
        <end position="240"/>
    </location>
</feature>
<organism evidence="4 5">
    <name type="scientific">Oncorhynchus kisutch</name>
    <name type="common">Coho salmon</name>
    <name type="synonym">Salmo kisutch</name>
    <dbReference type="NCBI Taxonomy" id="8019"/>
    <lineage>
        <taxon>Eukaryota</taxon>
        <taxon>Metazoa</taxon>
        <taxon>Chordata</taxon>
        <taxon>Craniata</taxon>
        <taxon>Vertebrata</taxon>
        <taxon>Euteleostomi</taxon>
        <taxon>Actinopterygii</taxon>
        <taxon>Neopterygii</taxon>
        <taxon>Teleostei</taxon>
        <taxon>Protacanthopterygii</taxon>
        <taxon>Salmoniformes</taxon>
        <taxon>Salmonidae</taxon>
        <taxon>Salmoninae</taxon>
        <taxon>Oncorhynchus</taxon>
    </lineage>
</organism>
<feature type="region of interest" description="Disordered" evidence="2">
    <location>
        <begin position="312"/>
        <end position="455"/>
    </location>
</feature>
<keyword evidence="1" id="KW-0479">Metal-binding</keyword>
<keyword evidence="1" id="KW-0863">Zinc-finger</keyword>
<evidence type="ECO:0000313" key="5">
    <source>
        <dbReference type="Proteomes" id="UP000694557"/>
    </source>
</evidence>
<feature type="compositionally biased region" description="Basic and acidic residues" evidence="2">
    <location>
        <begin position="399"/>
        <end position="408"/>
    </location>
</feature>
<dbReference type="InterPro" id="IPR036875">
    <property type="entry name" value="Znf_CCHC_sf"/>
</dbReference>
<dbReference type="Pfam" id="PF23057">
    <property type="entry name" value="RBD_ZCCHC3_1st"/>
    <property type="match status" value="1"/>
</dbReference>
<keyword evidence="5" id="KW-1185">Reference proteome</keyword>
<dbReference type="GO" id="GO:0003690">
    <property type="term" value="F:double-stranded DNA binding"/>
    <property type="evidence" value="ECO:0007669"/>
    <property type="project" value="InterPro"/>
</dbReference>
<dbReference type="Gene3D" id="4.10.60.10">
    <property type="entry name" value="Zinc finger, CCHC-type"/>
    <property type="match status" value="1"/>
</dbReference>
<dbReference type="GO" id="GO:0002218">
    <property type="term" value="P:activation of innate immune response"/>
    <property type="evidence" value="ECO:0007669"/>
    <property type="project" value="InterPro"/>
</dbReference>
<dbReference type="Proteomes" id="UP000694557">
    <property type="component" value="Unassembled WGS sequence"/>
</dbReference>
<keyword evidence="1" id="KW-0862">Zinc</keyword>
<dbReference type="Ensembl" id="ENSOKIT00005077199.1">
    <property type="protein sequence ID" value="ENSOKIP00005072464.1"/>
    <property type="gene ID" value="ENSOKIG00005031276.1"/>
</dbReference>
<feature type="compositionally biased region" description="Basic and acidic residues" evidence="2">
    <location>
        <begin position="377"/>
        <end position="391"/>
    </location>
</feature>
<sequence length="455" mass="50336">MSAAQAGMRRHHAVRLLLKEKGGKIMELSRLDFSRKFLQKELGFHPAQVNCILALPYRKGFDVSFANASFLREFWGKLQNALNTQGSLTAMFEVTKLTDNSIKTVIIRMYNETVQPEDVAVWLDRYCNVKGPLIQVKDLDGIWTGAWRVTVQQREDPGGYGGLKAIPSTIVLGENRGHVHYQDQPKLCRKCGEHGHLADACQKVVCMKCREVGHRYEECTNGRSCNLCGERSHLIRDCPSSWANRAKAGRREWAAADRTSERQRAGTAVAEVVVEEPVVVEEAVVVVEEIVVEPVVVVAVVEGAEGVVVEEVGGEDKTLPTPIPLPQTNVTPEGERAEKDGSGEMFSKSSPSGSDIIGSVSESTMETVSEGTGEEGEILKEHLPLRKRNAEELSDPEQGEEKKGKVEWESSQGEEEPRTFPSNSPNQVSFLSPILTSSPLQTPLPRREREKVPEN</sequence>
<feature type="compositionally biased region" description="Low complexity" evidence="2">
    <location>
        <begin position="358"/>
        <end position="371"/>
    </location>
</feature>
<feature type="domain" description="CCHC-type" evidence="3">
    <location>
        <begin position="188"/>
        <end position="203"/>
    </location>
</feature>
<name>A0A8C7IQ64_ONCKI</name>